<evidence type="ECO:0000259" key="9">
    <source>
        <dbReference type="PROSITE" id="PS50004"/>
    </source>
</evidence>
<dbReference type="InterPro" id="IPR000008">
    <property type="entry name" value="C2_dom"/>
</dbReference>
<evidence type="ECO:0000256" key="6">
    <source>
        <dbReference type="ARBA" id="ARBA00034103"/>
    </source>
</evidence>
<dbReference type="Gene3D" id="2.60.40.150">
    <property type="entry name" value="C2 domain"/>
    <property type="match status" value="2"/>
</dbReference>
<dbReference type="InterPro" id="IPR035892">
    <property type="entry name" value="C2_domain_sf"/>
</dbReference>
<dbReference type="InterPro" id="IPR017455">
    <property type="entry name" value="Znf_FYVE-rel"/>
</dbReference>
<evidence type="ECO:0000259" key="11">
    <source>
        <dbReference type="PROSITE" id="PS50178"/>
    </source>
</evidence>
<dbReference type="CDD" id="cd04028">
    <property type="entry name" value="C2B_RIM1alpha"/>
    <property type="match status" value="1"/>
</dbReference>
<dbReference type="GO" id="GO:0048791">
    <property type="term" value="P:calcium ion-regulated exocytosis of neurotransmitter"/>
    <property type="evidence" value="ECO:0007669"/>
    <property type="project" value="TreeGrafter"/>
</dbReference>
<feature type="region of interest" description="Disordered" evidence="8">
    <location>
        <begin position="612"/>
        <end position="713"/>
    </location>
</feature>
<evidence type="ECO:0000256" key="5">
    <source>
        <dbReference type="ARBA" id="ARBA00023018"/>
    </source>
</evidence>
<feature type="compositionally biased region" description="Low complexity" evidence="8">
    <location>
        <begin position="701"/>
        <end position="710"/>
    </location>
</feature>
<dbReference type="InterPro" id="IPR036034">
    <property type="entry name" value="PDZ_sf"/>
</dbReference>
<keyword evidence="3 7" id="KW-0863">Zinc-finger</keyword>
<evidence type="ECO:0000256" key="7">
    <source>
        <dbReference type="PROSITE-ProRule" id="PRU00091"/>
    </source>
</evidence>
<feature type="domain" description="C2" evidence="9">
    <location>
        <begin position="368"/>
        <end position="495"/>
    </location>
</feature>
<evidence type="ECO:0000256" key="8">
    <source>
        <dbReference type="SAM" id="MobiDB-lite"/>
    </source>
</evidence>
<evidence type="ECO:0000256" key="2">
    <source>
        <dbReference type="ARBA" id="ARBA00022737"/>
    </source>
</evidence>
<dbReference type="PANTHER" id="PTHR12157">
    <property type="entry name" value="REGULATING SYNAPTIC MEMBRANE EXOCYTOSIS PROTEIN"/>
    <property type="match status" value="1"/>
</dbReference>
<dbReference type="SMART" id="SM00228">
    <property type="entry name" value="PDZ"/>
    <property type="match status" value="1"/>
</dbReference>
<sequence length="1064" mass="118823">MQPALGEVMDTICAICQKTKFADGVGHTCAQCKKKTCTRCGYQLNTGINQVQWACKSCAQHLDQTVSHPDSSLTANEDNAAGRLVSGFVGLITGQSSKGVKVKTPTLSSAIKRQYTEDALDRGYQARSESGFHQYDILSGKTLQRGDRVRGQYSRPVDNNQSHGFSRHDLQHYYYTDSLTSEQSDSPARAHSTAGWPTAYQPSPMAGRYSIGGAGRSDNDAYDVDPRGGDRFGTQSFHARLRSEPNERDYPLFSSSEGEDFNMGYEDQFYSDDIDVTSQRPQTTLYTDMPDMSVDERLLLEDDSYDDNNVYAEQEATAGLIEPHPIRDRVIRQQYPYSANECSLKVVGGRRTHSGHLGAFITRVKPGSPADVIGQLQAGDEVLEWNGSSLKDLLAEEVSQIIQETRDAPQIELIVQRENDEMKYSKMISDNNNPDWNQVFKFVDYTEQEIVQHDLELTVWNCELDTNEQTLLGEVIIDLSVADLTGGTYWYPLRFSSKSEYSSEAATPVIGTDPEYAKRQMKLRSPVHSSVDHRRRSQQQHSGDYSDLDEQRSLAHAGSTSQDYHYDRSPLSISRGQQIHPRKHVDNNYDESMVHSDASEFSDISEFSRMSLQTTQSEKPHHLSPHSSERSPYQKPSPQSTGSSKTVSHQFPHHRQPLNRSSPTNDPYEQSRISRRPIDEHSARRRTGSGHSVEQNQLAKESSSSECGSSLLTASGGETVSQYLKPEVALRTAGDRPSQIQPSGRTDGSKARPSIGHKFSTVLGRSHKSSSTSNLDKKGRNRFQRCEEVLPFGTQDSLPESQYGPTDQGHTSTSIRRNTMQQQSSLGSMRSPIFGNSDGTDQDSRASPSLSRNESHVGEFVEGLGPGQLVGRQVLGMPCLGEIQLSFFDRKGHLEVEVIRARGLQHKNSAKPIPAPYVKLHLLEGKQSVEKIRTTTLPRRTLDPLYQQQLTFSMPYHGRIIQVSVWGEYGRMDKKVFLGMCEVVLDDLDLKNVVFGWYKLFGMIASSAHHQHHNPTAKCNQSESQSTMDSHSGQTQSKGLSEQSPPKTRQLASSTRIKKSPFTR</sequence>
<comment type="subcellular location">
    <subcellularLocation>
        <location evidence="6">Synapse</location>
    </subcellularLocation>
</comment>
<dbReference type="GO" id="GO:0008270">
    <property type="term" value="F:zinc ion binding"/>
    <property type="evidence" value="ECO:0007669"/>
    <property type="project" value="UniProtKB-KW"/>
</dbReference>
<feature type="domain" description="FYVE-type" evidence="11">
    <location>
        <begin position="13"/>
        <end position="63"/>
    </location>
</feature>
<dbReference type="PANTHER" id="PTHR12157:SF21">
    <property type="entry name" value="RAB3 INTERACTING MOLECULE, ISOFORM F"/>
    <property type="match status" value="1"/>
</dbReference>
<feature type="domain" description="C2" evidence="9">
    <location>
        <begin position="879"/>
        <end position="998"/>
    </location>
</feature>
<dbReference type="GO" id="GO:0048788">
    <property type="term" value="C:cytoskeleton of presynaptic active zone"/>
    <property type="evidence" value="ECO:0007669"/>
    <property type="project" value="TreeGrafter"/>
</dbReference>
<dbReference type="Pfam" id="PF00595">
    <property type="entry name" value="PDZ"/>
    <property type="match status" value="1"/>
</dbReference>
<feature type="compositionally biased region" description="Polar residues" evidence="8">
    <location>
        <begin position="794"/>
        <end position="828"/>
    </location>
</feature>
<keyword evidence="13" id="KW-1185">Reference proteome</keyword>
<evidence type="ECO:0000256" key="3">
    <source>
        <dbReference type="ARBA" id="ARBA00022771"/>
    </source>
</evidence>
<feature type="compositionally biased region" description="Polar residues" evidence="8">
    <location>
        <begin position="658"/>
        <end position="668"/>
    </location>
</feature>
<reference evidence="12 13" key="1">
    <citation type="submission" date="2019-07" db="EMBL/GenBank/DDBJ databases">
        <title>Annotation for the trematode Paragonimus westermani.</title>
        <authorList>
            <person name="Choi Y.-J."/>
        </authorList>
    </citation>
    <scope>NUCLEOTIDE SEQUENCE [LARGE SCALE GENOMIC DNA]</scope>
    <source>
        <strain evidence="12">180907_Pwestermani</strain>
    </source>
</reference>
<dbReference type="InterPro" id="IPR001478">
    <property type="entry name" value="PDZ"/>
</dbReference>
<proteinExistence type="predicted"/>
<dbReference type="GO" id="GO:0050806">
    <property type="term" value="P:positive regulation of synaptic transmission"/>
    <property type="evidence" value="ECO:0007669"/>
    <property type="project" value="TreeGrafter"/>
</dbReference>
<dbReference type="Pfam" id="PF22601">
    <property type="entry name" value="RIM2a_ZnF"/>
    <property type="match status" value="1"/>
</dbReference>
<gene>
    <name evidence="12" type="ORF">P879_03565</name>
</gene>
<evidence type="ECO:0000313" key="12">
    <source>
        <dbReference type="EMBL" id="KAF8565038.1"/>
    </source>
</evidence>
<keyword evidence="2" id="KW-0677">Repeat</keyword>
<dbReference type="InterPro" id="IPR039032">
    <property type="entry name" value="Rim-like"/>
</dbReference>
<evidence type="ECO:0008006" key="14">
    <source>
        <dbReference type="Google" id="ProtNLM"/>
    </source>
</evidence>
<dbReference type="SMART" id="SM00239">
    <property type="entry name" value="C2"/>
    <property type="match status" value="2"/>
</dbReference>
<dbReference type="Proteomes" id="UP000699462">
    <property type="component" value="Unassembled WGS sequence"/>
</dbReference>
<evidence type="ECO:0000313" key="13">
    <source>
        <dbReference type="Proteomes" id="UP000699462"/>
    </source>
</evidence>
<comment type="caution">
    <text evidence="12">The sequence shown here is derived from an EMBL/GenBank/DDBJ whole genome shotgun (WGS) entry which is preliminary data.</text>
</comment>
<feature type="domain" description="PDZ" evidence="10">
    <location>
        <begin position="344"/>
        <end position="417"/>
    </location>
</feature>
<dbReference type="Gene3D" id="2.30.42.10">
    <property type="match status" value="1"/>
</dbReference>
<dbReference type="SUPFAM" id="SSF49562">
    <property type="entry name" value="C2 domain (Calcium/lipid-binding domain, CaLB)"/>
    <property type="match status" value="2"/>
</dbReference>
<dbReference type="AlphaFoldDB" id="A0A8T0DDU4"/>
<dbReference type="PROSITE" id="PS50004">
    <property type="entry name" value="C2"/>
    <property type="match status" value="2"/>
</dbReference>
<feature type="region of interest" description="Disordered" evidence="8">
    <location>
        <begin position="179"/>
        <end position="222"/>
    </location>
</feature>
<dbReference type="Pfam" id="PF00168">
    <property type="entry name" value="C2"/>
    <property type="match status" value="1"/>
</dbReference>
<dbReference type="InterPro" id="IPR013083">
    <property type="entry name" value="Znf_RING/FYVE/PHD"/>
</dbReference>
<dbReference type="Gene3D" id="3.30.40.10">
    <property type="entry name" value="Zinc/RING finger domain, C3HC4 (zinc finger)"/>
    <property type="match status" value="1"/>
</dbReference>
<dbReference type="InterPro" id="IPR011011">
    <property type="entry name" value="Znf_FYVE_PHD"/>
</dbReference>
<keyword evidence="5" id="KW-0770">Synapse</keyword>
<feature type="region of interest" description="Disordered" evidence="8">
    <location>
        <begin position="520"/>
        <end position="581"/>
    </location>
</feature>
<dbReference type="PROSITE" id="PS50106">
    <property type="entry name" value="PDZ"/>
    <property type="match status" value="1"/>
</dbReference>
<dbReference type="GO" id="GO:0042391">
    <property type="term" value="P:regulation of membrane potential"/>
    <property type="evidence" value="ECO:0007669"/>
    <property type="project" value="TreeGrafter"/>
</dbReference>
<dbReference type="SUPFAM" id="SSF50156">
    <property type="entry name" value="PDZ domain-like"/>
    <property type="match status" value="1"/>
</dbReference>
<feature type="region of interest" description="Disordered" evidence="8">
    <location>
        <begin position="730"/>
        <end position="854"/>
    </location>
</feature>
<dbReference type="GO" id="GO:0031267">
    <property type="term" value="F:small GTPase binding"/>
    <property type="evidence" value="ECO:0007669"/>
    <property type="project" value="InterPro"/>
</dbReference>
<dbReference type="EMBL" id="JTDF01007414">
    <property type="protein sequence ID" value="KAF8565038.1"/>
    <property type="molecule type" value="Genomic_DNA"/>
</dbReference>
<feature type="compositionally biased region" description="Polar residues" evidence="8">
    <location>
        <begin position="689"/>
        <end position="700"/>
    </location>
</feature>
<keyword evidence="4" id="KW-0862">Zinc</keyword>
<feature type="compositionally biased region" description="Polar residues" evidence="8">
    <location>
        <begin position="630"/>
        <end position="649"/>
    </location>
</feature>
<accession>A0A8T0DDU4</accession>
<dbReference type="GO" id="GO:0042734">
    <property type="term" value="C:presynaptic membrane"/>
    <property type="evidence" value="ECO:0007669"/>
    <property type="project" value="TreeGrafter"/>
</dbReference>
<name>A0A8T0DDU4_9TREM</name>
<evidence type="ECO:0000256" key="4">
    <source>
        <dbReference type="ARBA" id="ARBA00022833"/>
    </source>
</evidence>
<dbReference type="OrthoDB" id="420032at2759"/>
<dbReference type="GO" id="GO:0048167">
    <property type="term" value="P:regulation of synaptic plasticity"/>
    <property type="evidence" value="ECO:0007669"/>
    <property type="project" value="TreeGrafter"/>
</dbReference>
<dbReference type="InterPro" id="IPR054386">
    <property type="entry name" value="RIM_Znf"/>
</dbReference>
<evidence type="ECO:0000256" key="1">
    <source>
        <dbReference type="ARBA" id="ARBA00022723"/>
    </source>
</evidence>
<organism evidence="12 13">
    <name type="scientific">Paragonimus westermani</name>
    <dbReference type="NCBI Taxonomy" id="34504"/>
    <lineage>
        <taxon>Eukaryota</taxon>
        <taxon>Metazoa</taxon>
        <taxon>Spiralia</taxon>
        <taxon>Lophotrochozoa</taxon>
        <taxon>Platyhelminthes</taxon>
        <taxon>Trematoda</taxon>
        <taxon>Digenea</taxon>
        <taxon>Plagiorchiida</taxon>
        <taxon>Troglotremata</taxon>
        <taxon>Troglotrematidae</taxon>
        <taxon>Paragonimus</taxon>
    </lineage>
</organism>
<evidence type="ECO:0000259" key="10">
    <source>
        <dbReference type="PROSITE" id="PS50106"/>
    </source>
</evidence>
<feature type="region of interest" description="Disordered" evidence="8">
    <location>
        <begin position="1012"/>
        <end position="1064"/>
    </location>
</feature>
<feature type="compositionally biased region" description="Polar residues" evidence="8">
    <location>
        <begin position="1017"/>
        <end position="1055"/>
    </location>
</feature>
<dbReference type="SUPFAM" id="SSF57903">
    <property type="entry name" value="FYVE/PHD zinc finger"/>
    <property type="match status" value="1"/>
</dbReference>
<keyword evidence="1" id="KW-0479">Metal-binding</keyword>
<dbReference type="GO" id="GO:2000300">
    <property type="term" value="P:regulation of synaptic vesicle exocytosis"/>
    <property type="evidence" value="ECO:0007669"/>
    <property type="project" value="TreeGrafter"/>
</dbReference>
<dbReference type="GO" id="GO:0044325">
    <property type="term" value="F:transmembrane transporter binding"/>
    <property type="evidence" value="ECO:0007669"/>
    <property type="project" value="TreeGrafter"/>
</dbReference>
<protein>
    <recommendedName>
        <fullName evidence="14">Regulating synaptic membrane exocytosis protein 2</fullName>
    </recommendedName>
</protein>
<dbReference type="PROSITE" id="PS50178">
    <property type="entry name" value="ZF_FYVE"/>
    <property type="match status" value="1"/>
</dbReference>